<feature type="compositionally biased region" description="Pro residues" evidence="1">
    <location>
        <begin position="22"/>
        <end position="31"/>
    </location>
</feature>
<sequence length="136" mass="14119">MLLPPPAPSRAAIGHPARPSADPAPPRPPAARQPLAAVALRHLPLRAPPPRLVSNEELVNYGSAPPPARPPRAPGRPSIGPLGPAHSPSAPTPRPGAAQPRGRTPYERQRGSTHARLPAHVLNLIGSRSCQFQGAG</sequence>
<name>A0ABQ9VFI1_SAGOE</name>
<proteinExistence type="predicted"/>
<feature type="region of interest" description="Disordered" evidence="1">
    <location>
        <begin position="56"/>
        <end position="120"/>
    </location>
</feature>
<accession>A0ABQ9VFI1</accession>
<feature type="non-terminal residue" evidence="2">
    <location>
        <position position="136"/>
    </location>
</feature>
<reference evidence="2 3" key="1">
    <citation type="submission" date="2023-05" db="EMBL/GenBank/DDBJ databases">
        <title>B98-5 Cell Line De Novo Hybrid Assembly: An Optical Mapping Approach.</title>
        <authorList>
            <person name="Kananen K."/>
            <person name="Auerbach J.A."/>
            <person name="Kautto E."/>
            <person name="Blachly J.S."/>
        </authorList>
    </citation>
    <scope>NUCLEOTIDE SEQUENCE [LARGE SCALE GENOMIC DNA]</scope>
    <source>
        <strain evidence="2">B95-8</strain>
        <tissue evidence="2">Cell line</tissue>
    </source>
</reference>
<evidence type="ECO:0000313" key="3">
    <source>
        <dbReference type="Proteomes" id="UP001266305"/>
    </source>
</evidence>
<protein>
    <submittedName>
        <fullName evidence="2">Uncharacterized protein</fullName>
    </submittedName>
</protein>
<keyword evidence="3" id="KW-1185">Reference proteome</keyword>
<dbReference type="EMBL" id="JASSZA010000006">
    <property type="protein sequence ID" value="KAK2108138.1"/>
    <property type="molecule type" value="Genomic_DNA"/>
</dbReference>
<feature type="region of interest" description="Disordered" evidence="1">
    <location>
        <begin position="1"/>
        <end position="37"/>
    </location>
</feature>
<evidence type="ECO:0000256" key="1">
    <source>
        <dbReference type="SAM" id="MobiDB-lite"/>
    </source>
</evidence>
<dbReference type="Proteomes" id="UP001266305">
    <property type="component" value="Unassembled WGS sequence"/>
</dbReference>
<comment type="caution">
    <text evidence="2">The sequence shown here is derived from an EMBL/GenBank/DDBJ whole genome shotgun (WGS) entry which is preliminary data.</text>
</comment>
<feature type="compositionally biased region" description="Pro residues" evidence="1">
    <location>
        <begin position="64"/>
        <end position="74"/>
    </location>
</feature>
<organism evidence="2 3">
    <name type="scientific">Saguinus oedipus</name>
    <name type="common">Cotton-top tamarin</name>
    <name type="synonym">Oedipomidas oedipus</name>
    <dbReference type="NCBI Taxonomy" id="9490"/>
    <lineage>
        <taxon>Eukaryota</taxon>
        <taxon>Metazoa</taxon>
        <taxon>Chordata</taxon>
        <taxon>Craniata</taxon>
        <taxon>Vertebrata</taxon>
        <taxon>Euteleostomi</taxon>
        <taxon>Mammalia</taxon>
        <taxon>Eutheria</taxon>
        <taxon>Euarchontoglires</taxon>
        <taxon>Primates</taxon>
        <taxon>Haplorrhini</taxon>
        <taxon>Platyrrhini</taxon>
        <taxon>Cebidae</taxon>
        <taxon>Callitrichinae</taxon>
        <taxon>Saguinus</taxon>
    </lineage>
</organism>
<evidence type="ECO:0000313" key="2">
    <source>
        <dbReference type="EMBL" id="KAK2108138.1"/>
    </source>
</evidence>
<gene>
    <name evidence="2" type="ORF">P7K49_013303</name>
</gene>